<accession>A0A9Q1GR95</accession>
<comment type="caution">
    <text evidence="7">The sequence shown here is derived from an EMBL/GenBank/DDBJ whole genome shotgun (WGS) entry which is preliminary data.</text>
</comment>
<feature type="region of interest" description="Disordered" evidence="5">
    <location>
        <begin position="965"/>
        <end position="985"/>
    </location>
</feature>
<evidence type="ECO:0000256" key="4">
    <source>
        <dbReference type="PROSITE-ProRule" id="PRU00176"/>
    </source>
</evidence>
<evidence type="ECO:0000256" key="3">
    <source>
        <dbReference type="ARBA" id="ARBA00023242"/>
    </source>
</evidence>
<gene>
    <name evidence="7" type="ORF">Cgig2_024362</name>
</gene>
<evidence type="ECO:0000313" key="8">
    <source>
        <dbReference type="Proteomes" id="UP001153076"/>
    </source>
</evidence>
<dbReference type="OrthoDB" id="439808at2759"/>
<dbReference type="PROSITE" id="PS50102">
    <property type="entry name" value="RRM"/>
    <property type="match status" value="3"/>
</dbReference>
<dbReference type="AlphaFoldDB" id="A0A9Q1GR95"/>
<evidence type="ECO:0000256" key="5">
    <source>
        <dbReference type="SAM" id="MobiDB-lite"/>
    </source>
</evidence>
<dbReference type="InterPro" id="IPR012921">
    <property type="entry name" value="SPOC_C"/>
</dbReference>
<reference evidence="7" key="1">
    <citation type="submission" date="2022-04" db="EMBL/GenBank/DDBJ databases">
        <title>Carnegiea gigantea Genome sequencing and assembly v2.</title>
        <authorList>
            <person name="Copetti D."/>
            <person name="Sanderson M.J."/>
            <person name="Burquez A."/>
            <person name="Wojciechowski M.F."/>
        </authorList>
    </citation>
    <scope>NUCLEOTIDE SEQUENCE</scope>
    <source>
        <strain evidence="7">SGP5-SGP5p</strain>
        <tissue evidence="7">Aerial part</tissue>
    </source>
</reference>
<feature type="region of interest" description="Disordered" evidence="5">
    <location>
        <begin position="688"/>
        <end position="721"/>
    </location>
</feature>
<comment type="subcellular location">
    <subcellularLocation>
        <location evidence="1">Nucleus</location>
    </subcellularLocation>
</comment>
<dbReference type="SUPFAM" id="SSF54928">
    <property type="entry name" value="RNA-binding domain, RBD"/>
    <property type="match status" value="3"/>
</dbReference>
<evidence type="ECO:0000313" key="7">
    <source>
        <dbReference type="EMBL" id="KAJ8426157.1"/>
    </source>
</evidence>
<name>A0A9Q1GR95_9CARY</name>
<dbReference type="InterPro" id="IPR035979">
    <property type="entry name" value="RBD_domain_sf"/>
</dbReference>
<feature type="domain" description="RRM" evidence="6">
    <location>
        <begin position="19"/>
        <end position="91"/>
    </location>
</feature>
<dbReference type="Gene3D" id="3.30.70.330">
    <property type="match status" value="3"/>
</dbReference>
<feature type="compositionally biased region" description="Polar residues" evidence="5">
    <location>
        <begin position="772"/>
        <end position="793"/>
    </location>
</feature>
<dbReference type="PANTHER" id="PTHR23189">
    <property type="entry name" value="RNA RECOGNITION MOTIF-CONTAINING"/>
    <property type="match status" value="1"/>
</dbReference>
<feature type="compositionally biased region" description="Polar residues" evidence="5">
    <location>
        <begin position="702"/>
        <end position="719"/>
    </location>
</feature>
<dbReference type="GO" id="GO:0003723">
    <property type="term" value="F:RNA binding"/>
    <property type="evidence" value="ECO:0007669"/>
    <property type="project" value="UniProtKB-UniRule"/>
</dbReference>
<evidence type="ECO:0000259" key="6">
    <source>
        <dbReference type="PROSITE" id="PS50102"/>
    </source>
</evidence>
<dbReference type="InterPro" id="IPR000504">
    <property type="entry name" value="RRM_dom"/>
</dbReference>
<keyword evidence="3" id="KW-0539">Nucleus</keyword>
<dbReference type="EMBL" id="JAKOGI010001342">
    <property type="protein sequence ID" value="KAJ8426157.1"/>
    <property type="molecule type" value="Genomic_DNA"/>
</dbReference>
<feature type="region of interest" description="Disordered" evidence="5">
    <location>
        <begin position="366"/>
        <end position="466"/>
    </location>
</feature>
<protein>
    <recommendedName>
        <fullName evidence="6">RRM domain-containing protein</fullName>
    </recommendedName>
</protein>
<organism evidence="7 8">
    <name type="scientific">Carnegiea gigantea</name>
    <dbReference type="NCBI Taxonomy" id="171969"/>
    <lineage>
        <taxon>Eukaryota</taxon>
        <taxon>Viridiplantae</taxon>
        <taxon>Streptophyta</taxon>
        <taxon>Embryophyta</taxon>
        <taxon>Tracheophyta</taxon>
        <taxon>Spermatophyta</taxon>
        <taxon>Magnoliopsida</taxon>
        <taxon>eudicotyledons</taxon>
        <taxon>Gunneridae</taxon>
        <taxon>Pentapetalae</taxon>
        <taxon>Caryophyllales</taxon>
        <taxon>Cactineae</taxon>
        <taxon>Cactaceae</taxon>
        <taxon>Cactoideae</taxon>
        <taxon>Echinocereeae</taxon>
        <taxon>Carnegiea</taxon>
    </lineage>
</organism>
<feature type="region of interest" description="Disordered" evidence="5">
    <location>
        <begin position="863"/>
        <end position="883"/>
    </location>
</feature>
<dbReference type="Proteomes" id="UP001153076">
    <property type="component" value="Unassembled WGS sequence"/>
</dbReference>
<keyword evidence="2 4" id="KW-0694">RNA-binding</keyword>
<evidence type="ECO:0000256" key="1">
    <source>
        <dbReference type="ARBA" id="ARBA00004123"/>
    </source>
</evidence>
<feature type="region of interest" description="Disordered" evidence="5">
    <location>
        <begin position="740"/>
        <end position="813"/>
    </location>
</feature>
<feature type="compositionally biased region" description="Polar residues" evidence="5">
    <location>
        <begin position="740"/>
        <end position="756"/>
    </location>
</feature>
<sequence>MKQRLGYGGGRGDFETPSSHLWVGNLPPDVSEPYLSELFGKHGPLDGITSYASRGYAFVYYKRVEDATAAKNALQGFLIRGNPLKIQFAKLAKPSKHVWVGGFSSSITKEKLEEELSKFGKIEEFKFIRDRNTALVDFVRVEDASAAVKSLNGFEIDGDRIRVDFLRSHPARREQPDLPDLGSAPVRGMGAIDLSWTNPDMMRSCPEPTYSGHRRPQTPQSVVGRKEGPPSKVLWVGYPPSVVIDEEMLHNAMILYGEIERITCFRGRHYSFVEFRSVEEARRAKEALQGRLFNDPRITIMYSNSDLAPGPGKDFGPPYPGFGGPGPDMFGNEVLFRPPPMDIFRTNRGIVPNSFRGPLRPNAVLGPGASRPFGPRGSFDPIVQPSDLNDPTALSSVPDLATNAPFGVNRRQSSPPPAGLLPTPGRTFYRTTGWDVVDPNQPPRALKRSRVDDHSSYPSPTIGKGDEYVADVDQPYGGGPPPVGGALPRVHVDSGLSPPADMRVAKGHLARSDEDCVWRGVIAKGGTPVCHARCIPIGKGLECEIPEVVNCSARTGLDMLAKHYASAVGFDIVFFLPDSEDDFANYTEFLRYLGSKNRAGVAKLDDGITLFLVPPSEFLTDVLKVPGRERLYGVVLKLPQQIPVGASAPQEMHQPLPPVTHMERQLVPPTHEYITPKRDPAVHMDYARPTPVETGPPIAPFQTGSSQDQSNNGVSTSKPGLTLTPELIATLASLLPGSAQPQVAQTSQPQLSTSSAGFPLPIPTNEKPAFSQAWSQQPQMADQTGQSSQQFSRQMYPHAQPSSTFHSFSSNLNSSLPMQNPVYNLQEQGSVPSKAPMVHLGTPQSQQFVPSSQAAQPYQFEAPHNTQKGYGPPVHGTPAGSCGGADVQQPKYLAPYTNQFQGANMSLPENVLPSSAGNMKAEPLNHAERNQPMPPGGGQSTEVEVVKNQRYQSTLQFAANLLLQIQQQQQQQQQQQASSHMGNQQ</sequence>
<evidence type="ECO:0000256" key="2">
    <source>
        <dbReference type="ARBA" id="ARBA00022884"/>
    </source>
</evidence>
<feature type="compositionally biased region" description="Low complexity" evidence="5">
    <location>
        <begin position="802"/>
        <end position="813"/>
    </location>
</feature>
<feature type="domain" description="RRM" evidence="6">
    <location>
        <begin position="232"/>
        <end position="305"/>
    </location>
</feature>
<keyword evidence="8" id="KW-1185">Reference proteome</keyword>
<proteinExistence type="predicted"/>
<feature type="region of interest" description="Disordered" evidence="5">
    <location>
        <begin position="207"/>
        <end position="226"/>
    </location>
</feature>
<dbReference type="Pfam" id="PF00076">
    <property type="entry name" value="RRM_1"/>
    <property type="match status" value="3"/>
</dbReference>
<feature type="compositionally biased region" description="Low complexity" evidence="5">
    <location>
        <begin position="965"/>
        <end position="976"/>
    </location>
</feature>
<dbReference type="Pfam" id="PF07744">
    <property type="entry name" value="SPOC"/>
    <property type="match status" value="1"/>
</dbReference>
<feature type="domain" description="RRM" evidence="6">
    <location>
        <begin position="96"/>
        <end position="168"/>
    </location>
</feature>
<dbReference type="GO" id="GO:0005634">
    <property type="term" value="C:nucleus"/>
    <property type="evidence" value="ECO:0007669"/>
    <property type="project" value="UniProtKB-SubCell"/>
</dbReference>
<dbReference type="SMART" id="SM00360">
    <property type="entry name" value="RRM"/>
    <property type="match status" value="3"/>
</dbReference>
<dbReference type="InterPro" id="IPR012677">
    <property type="entry name" value="Nucleotide-bd_a/b_plait_sf"/>
</dbReference>
<dbReference type="CDD" id="cd00590">
    <property type="entry name" value="RRM_SF"/>
    <property type="match status" value="2"/>
</dbReference>
<feature type="compositionally biased region" description="Polar residues" evidence="5">
    <location>
        <begin position="386"/>
        <end position="395"/>
    </location>
</feature>